<dbReference type="Pfam" id="PF14580">
    <property type="entry name" value="LRR_9"/>
    <property type="match status" value="1"/>
</dbReference>
<evidence type="ECO:0000256" key="1">
    <source>
        <dbReference type="ARBA" id="ARBA00004496"/>
    </source>
</evidence>
<dbReference type="AlphaFoldDB" id="A0A0L8G0J6"/>
<evidence type="ECO:0000256" key="3">
    <source>
        <dbReference type="ARBA" id="ARBA00022614"/>
    </source>
</evidence>
<dbReference type="Gene3D" id="3.80.10.10">
    <property type="entry name" value="Ribonuclease Inhibitor"/>
    <property type="match status" value="1"/>
</dbReference>
<comment type="subcellular location">
    <subcellularLocation>
        <location evidence="1">Cytoplasm</location>
    </subcellularLocation>
</comment>
<keyword evidence="2" id="KW-0963">Cytoplasm</keyword>
<gene>
    <name evidence="6" type="ORF">OCBIM_22003004mg</name>
</gene>
<evidence type="ECO:0000256" key="4">
    <source>
        <dbReference type="ARBA" id="ARBA00022737"/>
    </source>
</evidence>
<evidence type="ECO:0000256" key="2">
    <source>
        <dbReference type="ARBA" id="ARBA00022490"/>
    </source>
</evidence>
<protein>
    <recommendedName>
        <fullName evidence="7">Leucine-rich repeat-containing protein 51</fullName>
    </recommendedName>
</protein>
<dbReference type="OrthoDB" id="676979at2759"/>
<accession>A0A0L8G0J6</accession>
<evidence type="ECO:0008006" key="7">
    <source>
        <dbReference type="Google" id="ProtNLM"/>
    </source>
</evidence>
<name>A0A0L8G0J6_OCTBM</name>
<organism evidence="6">
    <name type="scientific">Octopus bimaculoides</name>
    <name type="common">California two-spotted octopus</name>
    <dbReference type="NCBI Taxonomy" id="37653"/>
    <lineage>
        <taxon>Eukaryota</taxon>
        <taxon>Metazoa</taxon>
        <taxon>Spiralia</taxon>
        <taxon>Lophotrochozoa</taxon>
        <taxon>Mollusca</taxon>
        <taxon>Cephalopoda</taxon>
        <taxon>Coleoidea</taxon>
        <taxon>Octopodiformes</taxon>
        <taxon>Octopoda</taxon>
        <taxon>Incirrata</taxon>
        <taxon>Octopodidae</taxon>
        <taxon>Octopus</taxon>
    </lineage>
</organism>
<sequence length="250" mass="28960">MMALKSVPNRKQPLKMINKSYSDDLKPLDFSFRSLKYVTDIIGEDKREESCRSPHDIEELIDEIKQARATTVGDSNHEEDEEDFPTTAKPINCFADSSGRRRRKSRSKCLRLNNNSLETIAGLKQILSSLFLRPLQLSWLDLSFNVLTNVPEELNEVHCLQILYLHGNCLENLAEVEKFRPMTNLKKLTLHGNPIEKVKDYRVTVLTTIPTLIEFDFSSVVKSERENAEVWLKNTTGTTKRRRPRYHLRV</sequence>
<dbReference type="EMBL" id="KQ424863">
    <property type="protein sequence ID" value="KOF70344.1"/>
    <property type="molecule type" value="Genomic_DNA"/>
</dbReference>
<feature type="region of interest" description="Disordered" evidence="5">
    <location>
        <begin position="70"/>
        <end position="89"/>
    </location>
</feature>
<dbReference type="PANTHER" id="PTHR46545">
    <property type="entry name" value="LEUCINE-RICH REPEAT-CONTAINING PROTEIN 51"/>
    <property type="match status" value="1"/>
</dbReference>
<keyword evidence="4" id="KW-0677">Repeat</keyword>
<reference evidence="6" key="1">
    <citation type="submission" date="2015-07" db="EMBL/GenBank/DDBJ databases">
        <title>MeaNS - Measles Nucleotide Surveillance Program.</title>
        <authorList>
            <person name="Tran T."/>
            <person name="Druce J."/>
        </authorList>
    </citation>
    <scope>NUCLEOTIDE SEQUENCE</scope>
    <source>
        <strain evidence="6">UCB-OBI-ISO-001</strain>
        <tissue evidence="6">Gonad</tissue>
    </source>
</reference>
<dbReference type="GO" id="GO:0005737">
    <property type="term" value="C:cytoplasm"/>
    <property type="evidence" value="ECO:0007669"/>
    <property type="project" value="UniProtKB-SubCell"/>
</dbReference>
<dbReference type="STRING" id="37653.A0A0L8G0J6"/>
<evidence type="ECO:0000256" key="5">
    <source>
        <dbReference type="SAM" id="MobiDB-lite"/>
    </source>
</evidence>
<proteinExistence type="predicted"/>
<evidence type="ECO:0000313" key="6">
    <source>
        <dbReference type="EMBL" id="KOF70344.1"/>
    </source>
</evidence>
<keyword evidence="3" id="KW-0433">Leucine-rich repeat</keyword>
<dbReference type="InterPro" id="IPR032675">
    <property type="entry name" value="LRR_dom_sf"/>
</dbReference>
<dbReference type="SUPFAM" id="SSF52075">
    <property type="entry name" value="Outer arm dynein light chain 1"/>
    <property type="match status" value="1"/>
</dbReference>
<dbReference type="PANTHER" id="PTHR46545:SF1">
    <property type="entry name" value="LEUCINE-RICH REPEAT-CONTAINING PROTEIN 51"/>
    <property type="match status" value="1"/>
</dbReference>